<gene>
    <name evidence="1" type="ORF">BN2476_240223</name>
</gene>
<organism evidence="1 2">
    <name type="scientific">Paraburkholderia piptadeniae</name>
    <dbReference type="NCBI Taxonomy" id="1701573"/>
    <lineage>
        <taxon>Bacteria</taxon>
        <taxon>Pseudomonadati</taxon>
        <taxon>Pseudomonadota</taxon>
        <taxon>Betaproteobacteria</taxon>
        <taxon>Burkholderiales</taxon>
        <taxon>Burkholderiaceae</taxon>
        <taxon>Paraburkholderia</taxon>
    </lineage>
</organism>
<dbReference type="Proteomes" id="UP000195569">
    <property type="component" value="Unassembled WGS sequence"/>
</dbReference>
<proteinExistence type="predicted"/>
<sequence length="161" mass="16986">MFASGSRRWMIGSEKPAVLPVPVCAAPITSRPSSTTGIALAWIGVGVVYPCSAMALRMSAWRPNWSKVTVLGVVAVSDMVAFAKNALGRNRLRVAKGGRPGVRSNSLAASSAAAGAAEGIRMKAEPRRPAQDPLWSLVLPEIGRHAAGSSRRKHPPERPVL</sequence>
<keyword evidence="2" id="KW-1185">Reference proteome</keyword>
<comment type="caution">
    <text evidence="1">The sequence shown here is derived from an EMBL/GenBank/DDBJ whole genome shotgun (WGS) entry which is preliminary data.</text>
</comment>
<evidence type="ECO:0000313" key="1">
    <source>
        <dbReference type="EMBL" id="SIT40551.1"/>
    </source>
</evidence>
<name>A0A1N7RZP8_9BURK</name>
<dbReference type="AlphaFoldDB" id="A0A1N7RZP8"/>
<protein>
    <submittedName>
        <fullName evidence="1">Uncharacterized protein</fullName>
    </submittedName>
</protein>
<dbReference type="EMBL" id="CYGY02000024">
    <property type="protein sequence ID" value="SIT40551.1"/>
    <property type="molecule type" value="Genomic_DNA"/>
</dbReference>
<reference evidence="1" key="1">
    <citation type="submission" date="2016-12" db="EMBL/GenBank/DDBJ databases">
        <authorList>
            <person name="Moulin L."/>
        </authorList>
    </citation>
    <scope>NUCLEOTIDE SEQUENCE [LARGE SCALE GENOMIC DNA]</scope>
    <source>
        <strain evidence="1">STM 7183</strain>
    </source>
</reference>
<evidence type="ECO:0000313" key="2">
    <source>
        <dbReference type="Proteomes" id="UP000195569"/>
    </source>
</evidence>
<accession>A0A1N7RZP8</accession>